<name>A0AC61U6B2_9MICO</name>
<proteinExistence type="predicted"/>
<dbReference type="EMBL" id="CP087977">
    <property type="protein sequence ID" value="UUZ45551.1"/>
    <property type="molecule type" value="Genomic_DNA"/>
</dbReference>
<reference evidence="1" key="1">
    <citation type="submission" date="2021-11" db="EMBL/GenBank/DDBJ databases">
        <title>Study of the species diversity of bacterial strains isolated from a unique natural object - Shulgan-Tash cave (Bashkiria).</title>
        <authorList>
            <person name="Sazanova A.L."/>
            <person name="Chirak E.R."/>
            <person name="Safronova V.I."/>
        </authorList>
    </citation>
    <scope>NUCLEOTIDE SEQUENCE</scope>
    <source>
        <strain evidence="1">P1</strain>
    </source>
</reference>
<evidence type="ECO:0000313" key="2">
    <source>
        <dbReference type="Proteomes" id="UP001059663"/>
    </source>
</evidence>
<protein>
    <submittedName>
        <fullName evidence="1">Uncharacterized protein</fullName>
    </submittedName>
</protein>
<accession>A0AC61U6B2</accession>
<evidence type="ECO:0000313" key="1">
    <source>
        <dbReference type="EMBL" id="UUZ45551.1"/>
    </source>
</evidence>
<organism evidence="1 2">
    <name type="scientific">Janibacter limosus</name>
    <dbReference type="NCBI Taxonomy" id="53458"/>
    <lineage>
        <taxon>Bacteria</taxon>
        <taxon>Bacillati</taxon>
        <taxon>Actinomycetota</taxon>
        <taxon>Actinomycetes</taxon>
        <taxon>Micrococcales</taxon>
        <taxon>Intrasporangiaceae</taxon>
        <taxon>Janibacter</taxon>
    </lineage>
</organism>
<sequence>MTRDTPGPTSLDDARTLVPEHHRQACLEVAVCDVDVGVAQAGVGVLDQHLTLARFVRGELLDLDALAGLDDDCCPGLHEVSSGWVIPP</sequence>
<gene>
    <name evidence="1" type="ORF">LP422_05510</name>
</gene>
<dbReference type="Proteomes" id="UP001059663">
    <property type="component" value="Chromosome"/>
</dbReference>